<feature type="region of interest" description="Disordered" evidence="1">
    <location>
        <begin position="149"/>
        <end position="191"/>
    </location>
</feature>
<feature type="compositionally biased region" description="Polar residues" evidence="1">
    <location>
        <begin position="245"/>
        <end position="254"/>
    </location>
</feature>
<dbReference type="AlphaFoldDB" id="A0ABD3H8F6"/>
<organism evidence="2 3">
    <name type="scientific">Riccia sorocarpa</name>
    <dbReference type="NCBI Taxonomy" id="122646"/>
    <lineage>
        <taxon>Eukaryota</taxon>
        <taxon>Viridiplantae</taxon>
        <taxon>Streptophyta</taxon>
        <taxon>Embryophyta</taxon>
        <taxon>Marchantiophyta</taxon>
        <taxon>Marchantiopsida</taxon>
        <taxon>Marchantiidae</taxon>
        <taxon>Marchantiales</taxon>
        <taxon>Ricciaceae</taxon>
        <taxon>Riccia</taxon>
    </lineage>
</organism>
<comment type="caution">
    <text evidence="2">The sequence shown here is derived from an EMBL/GenBank/DDBJ whole genome shotgun (WGS) entry which is preliminary data.</text>
</comment>
<evidence type="ECO:0000313" key="3">
    <source>
        <dbReference type="Proteomes" id="UP001633002"/>
    </source>
</evidence>
<accession>A0ABD3H8F6</accession>
<feature type="compositionally biased region" description="Basic and acidic residues" evidence="1">
    <location>
        <begin position="149"/>
        <end position="177"/>
    </location>
</feature>
<sequence>MEMRNLKYEMVNRLTSFGSGELDATGATSTIRRRVSETPFSVICLETDAQLNHPGSTAEVMGGVPEAGCRPHREDCPFADGNVHEARFGLFMHGEDEKTRNNGMNETAYSRASDKLNRAAALPAISSPSTVATDLGLLDQRELGEVRERGCGNSRGRELRKGANKPREWSNEKEGTRARVGATPHPSTSFRRKASVLISSQPNAAPTRAPAWLIRCFQCQRSGNKESLGSSRHEREGRREEKSYRSGTGKQEVS</sequence>
<dbReference type="EMBL" id="JBJQOH010000004">
    <property type="protein sequence ID" value="KAL3687733.1"/>
    <property type="molecule type" value="Genomic_DNA"/>
</dbReference>
<protein>
    <submittedName>
        <fullName evidence="2">Uncharacterized protein</fullName>
    </submittedName>
</protein>
<proteinExistence type="predicted"/>
<feature type="region of interest" description="Disordered" evidence="1">
    <location>
        <begin position="223"/>
        <end position="254"/>
    </location>
</feature>
<reference evidence="2 3" key="1">
    <citation type="submission" date="2024-09" db="EMBL/GenBank/DDBJ databases">
        <title>Chromosome-scale assembly of Riccia sorocarpa.</title>
        <authorList>
            <person name="Paukszto L."/>
        </authorList>
    </citation>
    <scope>NUCLEOTIDE SEQUENCE [LARGE SCALE GENOMIC DNA]</scope>
    <source>
        <strain evidence="2">LP-2024</strain>
        <tissue evidence="2">Aerial parts of the thallus</tissue>
    </source>
</reference>
<keyword evidence="3" id="KW-1185">Reference proteome</keyword>
<feature type="compositionally biased region" description="Basic and acidic residues" evidence="1">
    <location>
        <begin position="231"/>
        <end position="244"/>
    </location>
</feature>
<evidence type="ECO:0000313" key="2">
    <source>
        <dbReference type="EMBL" id="KAL3687733.1"/>
    </source>
</evidence>
<evidence type="ECO:0000256" key="1">
    <source>
        <dbReference type="SAM" id="MobiDB-lite"/>
    </source>
</evidence>
<gene>
    <name evidence="2" type="ORF">R1sor_014042</name>
</gene>
<dbReference type="Proteomes" id="UP001633002">
    <property type="component" value="Unassembled WGS sequence"/>
</dbReference>
<name>A0ABD3H8F6_9MARC</name>